<sequence>RITYIHEFEAEVPIQSKPDSIRNLVSMSLKINGYGCPLIQLVRRNAPTLQYLSLLCDYVIDAAGLIQSPDGSYVMYPHLRNLSL</sequence>
<evidence type="ECO:0000313" key="1">
    <source>
        <dbReference type="EMBL" id="KAJ2774926.1"/>
    </source>
</evidence>
<name>A0ACC1K7I0_9FUNG</name>
<keyword evidence="2" id="KW-1185">Reference proteome</keyword>
<evidence type="ECO:0000313" key="2">
    <source>
        <dbReference type="Proteomes" id="UP001140066"/>
    </source>
</evidence>
<accession>A0ACC1K7I0</accession>
<proteinExistence type="predicted"/>
<dbReference type="EMBL" id="JANBUK010002113">
    <property type="protein sequence ID" value="KAJ2774926.1"/>
    <property type="molecule type" value="Genomic_DNA"/>
</dbReference>
<organism evidence="1 2">
    <name type="scientific">Coemansia linderi</name>
    <dbReference type="NCBI Taxonomy" id="2663919"/>
    <lineage>
        <taxon>Eukaryota</taxon>
        <taxon>Fungi</taxon>
        <taxon>Fungi incertae sedis</taxon>
        <taxon>Zoopagomycota</taxon>
        <taxon>Kickxellomycotina</taxon>
        <taxon>Kickxellomycetes</taxon>
        <taxon>Kickxellales</taxon>
        <taxon>Kickxellaceae</taxon>
        <taxon>Coemansia</taxon>
    </lineage>
</organism>
<comment type="caution">
    <text evidence="1">The sequence shown here is derived from an EMBL/GenBank/DDBJ whole genome shotgun (WGS) entry which is preliminary data.</text>
</comment>
<feature type="non-terminal residue" evidence="1">
    <location>
        <position position="1"/>
    </location>
</feature>
<dbReference type="Proteomes" id="UP001140066">
    <property type="component" value="Unassembled WGS sequence"/>
</dbReference>
<feature type="non-terminal residue" evidence="1">
    <location>
        <position position="84"/>
    </location>
</feature>
<protein>
    <submittedName>
        <fullName evidence="1">Uncharacterized protein</fullName>
    </submittedName>
</protein>
<reference evidence="1" key="1">
    <citation type="submission" date="2022-07" db="EMBL/GenBank/DDBJ databases">
        <title>Phylogenomic reconstructions and comparative analyses of Kickxellomycotina fungi.</title>
        <authorList>
            <person name="Reynolds N.K."/>
            <person name="Stajich J.E."/>
            <person name="Barry K."/>
            <person name="Grigoriev I.V."/>
            <person name="Crous P."/>
            <person name="Smith M.E."/>
        </authorList>
    </citation>
    <scope>NUCLEOTIDE SEQUENCE</scope>
    <source>
        <strain evidence="1">BCRC 34191</strain>
    </source>
</reference>
<gene>
    <name evidence="1" type="ORF">GGI18_004523</name>
</gene>